<evidence type="ECO:0000256" key="3">
    <source>
        <dbReference type="ARBA" id="ARBA00022468"/>
    </source>
</evidence>
<dbReference type="GO" id="GO:0008289">
    <property type="term" value="F:lipid binding"/>
    <property type="evidence" value="ECO:0007669"/>
    <property type="project" value="UniProtKB-KW"/>
</dbReference>
<evidence type="ECO:0000256" key="1">
    <source>
        <dbReference type="ARBA" id="ARBA00004123"/>
    </source>
</evidence>
<keyword evidence="8" id="KW-0446">Lipid-binding</keyword>
<evidence type="ECO:0000256" key="9">
    <source>
        <dbReference type="ARBA" id="ARBA00023136"/>
    </source>
</evidence>
<dbReference type="InterPro" id="IPR000008">
    <property type="entry name" value="C2_dom"/>
</dbReference>
<evidence type="ECO:0000259" key="12">
    <source>
        <dbReference type="PROSITE" id="PS50004"/>
    </source>
</evidence>
<comment type="caution">
    <text evidence="13">The sequence shown here is derived from an EMBL/GenBank/DDBJ whole genome shotgun (WGS) entry which is preliminary data.</text>
</comment>
<organism evidence="13 14">
    <name type="scientific">Lithospermum erythrorhizon</name>
    <name type="common">Purple gromwell</name>
    <name type="synonym">Lithospermum officinale var. erythrorhizon</name>
    <dbReference type="NCBI Taxonomy" id="34254"/>
    <lineage>
        <taxon>Eukaryota</taxon>
        <taxon>Viridiplantae</taxon>
        <taxon>Streptophyta</taxon>
        <taxon>Embryophyta</taxon>
        <taxon>Tracheophyta</taxon>
        <taxon>Spermatophyta</taxon>
        <taxon>Magnoliopsida</taxon>
        <taxon>eudicotyledons</taxon>
        <taxon>Gunneridae</taxon>
        <taxon>Pentapetalae</taxon>
        <taxon>asterids</taxon>
        <taxon>lamiids</taxon>
        <taxon>Boraginales</taxon>
        <taxon>Boraginaceae</taxon>
        <taxon>Boraginoideae</taxon>
        <taxon>Lithospermeae</taxon>
        <taxon>Lithospermum</taxon>
    </lineage>
</organism>
<keyword evidence="9" id="KW-0472">Membrane</keyword>
<name>A0AAV3R8T4_LITER</name>
<evidence type="ECO:0000256" key="11">
    <source>
        <dbReference type="ARBA" id="ARBA00024037"/>
    </source>
</evidence>
<accession>A0AAV3R8T4</accession>
<dbReference type="InterPro" id="IPR035892">
    <property type="entry name" value="C2_domain_sf"/>
</dbReference>
<protein>
    <recommendedName>
        <fullName evidence="12">C2 domain-containing protein</fullName>
    </recommendedName>
</protein>
<evidence type="ECO:0000256" key="4">
    <source>
        <dbReference type="ARBA" id="ARBA00022475"/>
    </source>
</evidence>
<keyword evidence="6" id="KW-0479">Metal-binding</keyword>
<dbReference type="SUPFAM" id="SSF49562">
    <property type="entry name" value="C2 domain (Calcium/lipid-binding domain, CaLB)"/>
    <property type="match status" value="1"/>
</dbReference>
<reference evidence="13 14" key="1">
    <citation type="submission" date="2024-01" db="EMBL/GenBank/DDBJ databases">
        <title>The complete chloroplast genome sequence of Lithospermum erythrorhizon: insights into the phylogenetic relationship among Boraginaceae species and the maternal lineages of purple gromwells.</title>
        <authorList>
            <person name="Okada T."/>
            <person name="Watanabe K."/>
        </authorList>
    </citation>
    <scope>NUCLEOTIDE SEQUENCE [LARGE SCALE GENOMIC DNA]</scope>
</reference>
<dbReference type="Pfam" id="PF00168">
    <property type="entry name" value="C2"/>
    <property type="match status" value="1"/>
</dbReference>
<dbReference type="PANTHER" id="PTHR45933">
    <property type="entry name" value="PROTEIN C2-DOMAIN ABA-RELATED 4"/>
    <property type="match status" value="1"/>
</dbReference>
<dbReference type="GO" id="GO:0005634">
    <property type="term" value="C:nucleus"/>
    <property type="evidence" value="ECO:0007669"/>
    <property type="project" value="UniProtKB-SubCell"/>
</dbReference>
<dbReference type="PROSITE" id="PS50004">
    <property type="entry name" value="C2"/>
    <property type="match status" value="1"/>
</dbReference>
<comment type="similarity">
    <text evidence="11">Belongs to the plant CAR protein family.</text>
</comment>
<evidence type="ECO:0000256" key="2">
    <source>
        <dbReference type="ARBA" id="ARBA00004236"/>
    </source>
</evidence>
<evidence type="ECO:0000256" key="7">
    <source>
        <dbReference type="ARBA" id="ARBA00022837"/>
    </source>
</evidence>
<gene>
    <name evidence="13" type="ORF">LIER_41173</name>
</gene>
<keyword evidence="5" id="KW-0938">Abscisic acid signaling pathway</keyword>
<keyword evidence="7" id="KW-0106">Calcium</keyword>
<dbReference type="GO" id="GO:0005096">
    <property type="term" value="F:GTPase activator activity"/>
    <property type="evidence" value="ECO:0007669"/>
    <property type="project" value="UniProtKB-KW"/>
</dbReference>
<keyword evidence="3" id="KW-0343">GTPase activation</keyword>
<evidence type="ECO:0000256" key="6">
    <source>
        <dbReference type="ARBA" id="ARBA00022723"/>
    </source>
</evidence>
<dbReference type="Proteomes" id="UP001454036">
    <property type="component" value="Unassembled WGS sequence"/>
</dbReference>
<keyword evidence="14" id="KW-1185">Reference proteome</keyword>
<dbReference type="Gene3D" id="2.60.40.150">
    <property type="entry name" value="C2 domain"/>
    <property type="match status" value="1"/>
</dbReference>
<evidence type="ECO:0000256" key="10">
    <source>
        <dbReference type="ARBA" id="ARBA00023242"/>
    </source>
</evidence>
<proteinExistence type="inferred from homology"/>
<dbReference type="GO" id="GO:0046872">
    <property type="term" value="F:metal ion binding"/>
    <property type="evidence" value="ECO:0007669"/>
    <property type="project" value="UniProtKB-KW"/>
</dbReference>
<feature type="domain" description="C2" evidence="12">
    <location>
        <begin position="1"/>
        <end position="110"/>
    </location>
</feature>
<dbReference type="EMBL" id="BAABME010025102">
    <property type="protein sequence ID" value="GAA0171515.1"/>
    <property type="molecule type" value="Genomic_DNA"/>
</dbReference>
<dbReference type="AlphaFoldDB" id="A0AAV3R8T4"/>
<evidence type="ECO:0000256" key="8">
    <source>
        <dbReference type="ARBA" id="ARBA00023121"/>
    </source>
</evidence>
<evidence type="ECO:0000313" key="13">
    <source>
        <dbReference type="EMBL" id="GAA0171515.1"/>
    </source>
</evidence>
<dbReference type="SMART" id="SM00239">
    <property type="entry name" value="C2"/>
    <property type="match status" value="1"/>
</dbReference>
<dbReference type="InterPro" id="IPR044562">
    <property type="entry name" value="CAR1-11"/>
</dbReference>
<dbReference type="GO" id="GO:0009738">
    <property type="term" value="P:abscisic acid-activated signaling pathway"/>
    <property type="evidence" value="ECO:0007669"/>
    <property type="project" value="UniProtKB-KW"/>
</dbReference>
<sequence length="169" mass="18973">MSSKNSNIFGLLKVKVQKGINLAIRDTVSSDPYVVASIDDLRVKTRVVKRNCNPAWNEDLNLPIKNITRPVTLTVYDKDTFTGDDKMGEAEFSFTKLVECIRMGLKDLPDGTSVDRVQPSENNCLSKESCVVWNNGKMTQDLRLKLKNVECGELEIQIEWVHVEGAKGL</sequence>
<keyword evidence="4" id="KW-1003">Cell membrane</keyword>
<keyword evidence="10" id="KW-0539">Nucleus</keyword>
<dbReference type="PANTHER" id="PTHR45933:SF12">
    <property type="entry name" value="PROTEIN C2-DOMAIN ABA-RELATED 9"/>
    <property type="match status" value="1"/>
</dbReference>
<evidence type="ECO:0000313" key="14">
    <source>
        <dbReference type="Proteomes" id="UP001454036"/>
    </source>
</evidence>
<comment type="subcellular location">
    <subcellularLocation>
        <location evidence="2">Cell membrane</location>
    </subcellularLocation>
    <subcellularLocation>
        <location evidence="1">Nucleus</location>
    </subcellularLocation>
</comment>
<dbReference type="GO" id="GO:0005886">
    <property type="term" value="C:plasma membrane"/>
    <property type="evidence" value="ECO:0007669"/>
    <property type="project" value="UniProtKB-SubCell"/>
</dbReference>
<evidence type="ECO:0000256" key="5">
    <source>
        <dbReference type="ARBA" id="ARBA00022682"/>
    </source>
</evidence>